<protein>
    <submittedName>
        <fullName evidence="1">DUF4242 domain-containing protein</fullName>
    </submittedName>
</protein>
<dbReference type="InterPro" id="IPR042557">
    <property type="entry name" value="SCO4226"/>
</dbReference>
<name>A0ABT3GL40_9BACT</name>
<dbReference type="Proteomes" id="UP001320876">
    <property type="component" value="Unassembled WGS sequence"/>
</dbReference>
<keyword evidence="2" id="KW-1185">Reference proteome</keyword>
<dbReference type="InterPro" id="IPR025336">
    <property type="entry name" value="SCO4226-like"/>
</dbReference>
<evidence type="ECO:0000313" key="2">
    <source>
        <dbReference type="Proteomes" id="UP001320876"/>
    </source>
</evidence>
<proteinExistence type="predicted"/>
<comment type="caution">
    <text evidence="1">The sequence shown here is derived from an EMBL/GenBank/DDBJ whole genome shotgun (WGS) entry which is preliminary data.</text>
</comment>
<dbReference type="Pfam" id="PF14026">
    <property type="entry name" value="SCO4226-like"/>
    <property type="match status" value="1"/>
</dbReference>
<reference evidence="1 2" key="1">
    <citation type="submission" date="2022-10" db="EMBL/GenBank/DDBJ databases">
        <title>Luteolibacter arcticus strain CCTCC AB 2014275, whole genome shotgun sequencing project.</title>
        <authorList>
            <person name="Zhao G."/>
            <person name="Shen L."/>
        </authorList>
    </citation>
    <scope>NUCLEOTIDE SEQUENCE [LARGE SCALE GENOMIC DNA]</scope>
    <source>
        <strain evidence="1 2">CCTCC AB 2014275</strain>
    </source>
</reference>
<accession>A0ABT3GL40</accession>
<sequence length="88" mass="9674">MPTYMSSHKVPPGAISRDQVNQLATAALSDPVVQPYRSFLNLSEGTLFCVMEAPDRQALAEWFQKMQVPCESISPVELEGERGIIHAG</sequence>
<dbReference type="EMBL" id="JAPDDT010000007">
    <property type="protein sequence ID" value="MCW1924226.1"/>
    <property type="molecule type" value="Genomic_DNA"/>
</dbReference>
<evidence type="ECO:0000313" key="1">
    <source>
        <dbReference type="EMBL" id="MCW1924226.1"/>
    </source>
</evidence>
<dbReference type="RefSeq" id="WP_264488334.1">
    <property type="nucleotide sequence ID" value="NZ_JAPDDT010000007.1"/>
</dbReference>
<organism evidence="1 2">
    <name type="scientific">Luteolibacter arcticus</name>
    <dbReference type="NCBI Taxonomy" id="1581411"/>
    <lineage>
        <taxon>Bacteria</taxon>
        <taxon>Pseudomonadati</taxon>
        <taxon>Verrucomicrobiota</taxon>
        <taxon>Verrucomicrobiia</taxon>
        <taxon>Verrucomicrobiales</taxon>
        <taxon>Verrucomicrobiaceae</taxon>
        <taxon>Luteolibacter</taxon>
    </lineage>
</organism>
<gene>
    <name evidence="1" type="ORF">OKA05_16790</name>
</gene>
<dbReference type="Gene3D" id="3.30.70.3090">
    <property type="entry name" value="ORF SCO4226, nickel-binding ferredoxin-like monomer"/>
    <property type="match status" value="1"/>
</dbReference>